<accession>A0A644SWL5</accession>
<evidence type="ECO:0000259" key="2">
    <source>
        <dbReference type="PROSITE" id="PS50977"/>
    </source>
</evidence>
<dbReference type="PRINTS" id="PR00455">
    <property type="entry name" value="HTHTETR"/>
</dbReference>
<dbReference type="SUPFAM" id="SSF48498">
    <property type="entry name" value="Tetracyclin repressor-like, C-terminal domain"/>
    <property type="match status" value="1"/>
</dbReference>
<dbReference type="InterPro" id="IPR050624">
    <property type="entry name" value="HTH-type_Tx_Regulator"/>
</dbReference>
<keyword evidence="1" id="KW-0238">DNA-binding</keyword>
<dbReference type="PANTHER" id="PTHR43479">
    <property type="entry name" value="ACREF/ENVCD OPERON REPRESSOR-RELATED"/>
    <property type="match status" value="1"/>
</dbReference>
<dbReference type="Gene3D" id="1.10.10.60">
    <property type="entry name" value="Homeodomain-like"/>
    <property type="match status" value="1"/>
</dbReference>
<feature type="domain" description="HTH tetR-type" evidence="2">
    <location>
        <begin position="1"/>
        <end position="61"/>
    </location>
</feature>
<evidence type="ECO:0000256" key="1">
    <source>
        <dbReference type="ARBA" id="ARBA00023125"/>
    </source>
</evidence>
<dbReference type="EMBL" id="VSSQ01000006">
    <property type="protein sequence ID" value="MPL58031.1"/>
    <property type="molecule type" value="Genomic_DNA"/>
</dbReference>
<reference evidence="3" key="1">
    <citation type="submission" date="2019-08" db="EMBL/GenBank/DDBJ databases">
        <authorList>
            <person name="Kucharzyk K."/>
            <person name="Murdoch R.W."/>
            <person name="Higgins S."/>
            <person name="Loffler F."/>
        </authorList>
    </citation>
    <scope>NUCLEOTIDE SEQUENCE</scope>
</reference>
<dbReference type="InterPro" id="IPR009057">
    <property type="entry name" value="Homeodomain-like_sf"/>
</dbReference>
<gene>
    <name evidence="3" type="ORF">SDC9_03556</name>
</gene>
<dbReference type="Pfam" id="PF00440">
    <property type="entry name" value="TetR_N"/>
    <property type="match status" value="1"/>
</dbReference>
<name>A0A644SWL5_9ZZZZ</name>
<dbReference type="PROSITE" id="PS50977">
    <property type="entry name" value="HTH_TETR_2"/>
    <property type="match status" value="1"/>
</dbReference>
<dbReference type="PANTHER" id="PTHR43479:SF11">
    <property type="entry name" value="ACREF_ENVCD OPERON REPRESSOR-RELATED"/>
    <property type="match status" value="1"/>
</dbReference>
<dbReference type="InterPro" id="IPR036271">
    <property type="entry name" value="Tet_transcr_reg_TetR-rel_C_sf"/>
</dbReference>
<comment type="caution">
    <text evidence="3">The sequence shown here is derived from an EMBL/GenBank/DDBJ whole genome shotgun (WGS) entry which is preliminary data.</text>
</comment>
<sequence>MNTKEKIIEATFLLSLEHGYNNVSIKQIKKKANLSTSSIYHHFKNKEEILFYLVKKNLVDITDDQKEYIKSLEIPLIKKLEILYYYSFGNEINSNKKNIQIDGHNINSKEYYLMFAGIYHQYPEYRHLFTNAGLEGIEFFKELIDETKDKGEINKDIDSEKMAFFIFSNMRGTVEIWLNSNYKPEELIVSNLEIIEKILK</sequence>
<proteinExistence type="predicted"/>
<dbReference type="SUPFAM" id="SSF46689">
    <property type="entry name" value="Homeodomain-like"/>
    <property type="match status" value="1"/>
</dbReference>
<dbReference type="InterPro" id="IPR001647">
    <property type="entry name" value="HTH_TetR"/>
</dbReference>
<evidence type="ECO:0000313" key="3">
    <source>
        <dbReference type="EMBL" id="MPL58031.1"/>
    </source>
</evidence>
<dbReference type="GO" id="GO:0003677">
    <property type="term" value="F:DNA binding"/>
    <property type="evidence" value="ECO:0007669"/>
    <property type="project" value="UniProtKB-KW"/>
</dbReference>
<dbReference type="Gene3D" id="1.10.357.10">
    <property type="entry name" value="Tetracycline Repressor, domain 2"/>
    <property type="match status" value="1"/>
</dbReference>
<protein>
    <recommendedName>
        <fullName evidence="2">HTH tetR-type domain-containing protein</fullName>
    </recommendedName>
</protein>
<dbReference type="AlphaFoldDB" id="A0A644SWL5"/>
<organism evidence="3">
    <name type="scientific">bioreactor metagenome</name>
    <dbReference type="NCBI Taxonomy" id="1076179"/>
    <lineage>
        <taxon>unclassified sequences</taxon>
        <taxon>metagenomes</taxon>
        <taxon>ecological metagenomes</taxon>
    </lineage>
</organism>